<dbReference type="InterPro" id="IPR050571">
    <property type="entry name" value="Class-IV_PLP-Dep_Aminotrnsfr"/>
</dbReference>
<proteinExistence type="inferred from homology"/>
<organism evidence="4 5">
    <name type="scientific">Candidatus Vogelbacteria bacterium RIFOXYD1_FULL_46_19</name>
    <dbReference type="NCBI Taxonomy" id="1802439"/>
    <lineage>
        <taxon>Bacteria</taxon>
        <taxon>Candidatus Vogeliibacteriota</taxon>
    </lineage>
</organism>
<protein>
    <recommendedName>
        <fullName evidence="6">Amino acid aminotransferase</fullName>
    </recommendedName>
</protein>
<dbReference type="PANTHER" id="PTHR42743:SF11">
    <property type="entry name" value="AMINODEOXYCHORISMATE LYASE"/>
    <property type="match status" value="1"/>
</dbReference>
<accession>A0A1G2QI78</accession>
<dbReference type="Gene3D" id="3.20.10.10">
    <property type="entry name" value="D-amino Acid Aminotransferase, subunit A, domain 2"/>
    <property type="match status" value="1"/>
</dbReference>
<evidence type="ECO:0008006" key="6">
    <source>
        <dbReference type="Google" id="ProtNLM"/>
    </source>
</evidence>
<dbReference type="Proteomes" id="UP000177838">
    <property type="component" value="Unassembled WGS sequence"/>
</dbReference>
<dbReference type="Gene3D" id="3.30.470.10">
    <property type="match status" value="1"/>
</dbReference>
<evidence type="ECO:0000256" key="1">
    <source>
        <dbReference type="ARBA" id="ARBA00001933"/>
    </source>
</evidence>
<dbReference type="STRING" id="1802439.A2589_00630"/>
<name>A0A1G2QI78_9BACT</name>
<dbReference type="SUPFAM" id="SSF56752">
    <property type="entry name" value="D-aminoacid aminotransferase-like PLP-dependent enzymes"/>
    <property type="match status" value="1"/>
</dbReference>
<dbReference type="CDD" id="cd00449">
    <property type="entry name" value="PLPDE_IV"/>
    <property type="match status" value="1"/>
</dbReference>
<dbReference type="InterPro" id="IPR001544">
    <property type="entry name" value="Aminotrans_IV"/>
</dbReference>
<gene>
    <name evidence="4" type="ORF">A2589_00630</name>
</gene>
<evidence type="ECO:0000256" key="2">
    <source>
        <dbReference type="ARBA" id="ARBA00009320"/>
    </source>
</evidence>
<dbReference type="GO" id="GO:0003824">
    <property type="term" value="F:catalytic activity"/>
    <property type="evidence" value="ECO:0007669"/>
    <property type="project" value="InterPro"/>
</dbReference>
<evidence type="ECO:0000313" key="5">
    <source>
        <dbReference type="Proteomes" id="UP000177838"/>
    </source>
</evidence>
<dbReference type="InterPro" id="IPR043131">
    <property type="entry name" value="BCAT-like_N"/>
</dbReference>
<dbReference type="AlphaFoldDB" id="A0A1G2QI78"/>
<dbReference type="GO" id="GO:0008652">
    <property type="term" value="P:amino acid biosynthetic process"/>
    <property type="evidence" value="ECO:0007669"/>
    <property type="project" value="UniProtKB-ARBA"/>
</dbReference>
<dbReference type="InterPro" id="IPR036038">
    <property type="entry name" value="Aminotransferase-like"/>
</dbReference>
<dbReference type="GO" id="GO:0046394">
    <property type="term" value="P:carboxylic acid biosynthetic process"/>
    <property type="evidence" value="ECO:0007669"/>
    <property type="project" value="UniProtKB-ARBA"/>
</dbReference>
<keyword evidence="3" id="KW-0663">Pyridoxal phosphate</keyword>
<comment type="similarity">
    <text evidence="2">Belongs to the class-IV pyridoxal-phosphate-dependent aminotransferase family.</text>
</comment>
<dbReference type="PANTHER" id="PTHR42743">
    <property type="entry name" value="AMINO-ACID AMINOTRANSFERASE"/>
    <property type="match status" value="1"/>
</dbReference>
<dbReference type="EMBL" id="MHTK01000002">
    <property type="protein sequence ID" value="OHA60167.1"/>
    <property type="molecule type" value="Genomic_DNA"/>
</dbReference>
<sequence length="277" mass="31239">MLTYCYAKGKIVRLSQATVPANDLAILRGYAVFDFTRIYNGRPFHLKDHWARFNRSARELDLKVPVKLTEVEQAISDLLKKNKVKDASVRLVLTGGASVDSIAKGPAEFFILMDYHYNLPPAVFTEGARLITYELQRVLPTAKNTNYAAAVKLQKDLKKAKAVEVLYVNNGAILECSTSNFFIVKNKVIITPKDKILTGVTRQIVLRLARKKYKIEERSLKFVELKTADEAFLTASNKYVTPVVKVDEMVIGSGRVGEVTKELLATYHEEIKKECYS</sequence>
<evidence type="ECO:0000256" key="3">
    <source>
        <dbReference type="ARBA" id="ARBA00022898"/>
    </source>
</evidence>
<comment type="caution">
    <text evidence="4">The sequence shown here is derived from an EMBL/GenBank/DDBJ whole genome shotgun (WGS) entry which is preliminary data.</text>
</comment>
<dbReference type="FunFam" id="3.20.10.10:FF:000002">
    <property type="entry name" value="D-alanine aminotransferase"/>
    <property type="match status" value="1"/>
</dbReference>
<comment type="cofactor">
    <cofactor evidence="1">
        <name>pyridoxal 5'-phosphate</name>
        <dbReference type="ChEBI" id="CHEBI:597326"/>
    </cofactor>
</comment>
<reference evidence="4 5" key="1">
    <citation type="journal article" date="2016" name="Nat. Commun.">
        <title>Thousands of microbial genomes shed light on interconnected biogeochemical processes in an aquifer system.</title>
        <authorList>
            <person name="Anantharaman K."/>
            <person name="Brown C.T."/>
            <person name="Hug L.A."/>
            <person name="Sharon I."/>
            <person name="Castelle C.J."/>
            <person name="Probst A.J."/>
            <person name="Thomas B.C."/>
            <person name="Singh A."/>
            <person name="Wilkins M.J."/>
            <person name="Karaoz U."/>
            <person name="Brodie E.L."/>
            <person name="Williams K.H."/>
            <person name="Hubbard S.S."/>
            <person name="Banfield J.F."/>
        </authorList>
    </citation>
    <scope>NUCLEOTIDE SEQUENCE [LARGE SCALE GENOMIC DNA]</scope>
</reference>
<evidence type="ECO:0000313" key="4">
    <source>
        <dbReference type="EMBL" id="OHA60167.1"/>
    </source>
</evidence>
<dbReference type="Pfam" id="PF01063">
    <property type="entry name" value="Aminotran_4"/>
    <property type="match status" value="1"/>
</dbReference>
<dbReference type="InterPro" id="IPR043132">
    <property type="entry name" value="BCAT-like_C"/>
</dbReference>